<keyword evidence="5" id="KW-0570">Pentose shunt</keyword>
<dbReference type="GO" id="GO:0004801">
    <property type="term" value="F:transaldolase activity"/>
    <property type="evidence" value="ECO:0007669"/>
    <property type="project" value="UniProtKB-EC"/>
</dbReference>
<evidence type="ECO:0000256" key="2">
    <source>
        <dbReference type="ARBA" id="ARBA00008012"/>
    </source>
</evidence>
<comment type="pathway">
    <text evidence="1">Carbohydrate degradation; pentose phosphate pathway; D-glyceraldehyde 3-phosphate and beta-D-fructose 6-phosphate from D-ribose 5-phosphate and D-xylulose 5-phosphate (non-oxidative stage): step 2/3.</text>
</comment>
<dbReference type="EMBL" id="BFEA01000445">
    <property type="protein sequence ID" value="GBG83607.1"/>
    <property type="molecule type" value="Genomic_DNA"/>
</dbReference>
<dbReference type="InterPro" id="IPR013785">
    <property type="entry name" value="Aldolase_TIM"/>
</dbReference>
<keyword evidence="6" id="KW-0704">Schiff base</keyword>
<organism evidence="7 8">
    <name type="scientific">Chara braunii</name>
    <name type="common">Braun's stonewort</name>
    <dbReference type="NCBI Taxonomy" id="69332"/>
    <lineage>
        <taxon>Eukaryota</taxon>
        <taxon>Viridiplantae</taxon>
        <taxon>Streptophyta</taxon>
        <taxon>Charophyceae</taxon>
        <taxon>Charales</taxon>
        <taxon>Characeae</taxon>
        <taxon>Chara</taxon>
    </lineage>
</organism>
<evidence type="ECO:0000256" key="3">
    <source>
        <dbReference type="ARBA" id="ARBA00013151"/>
    </source>
</evidence>
<comment type="caution">
    <text evidence="7">The sequence shown here is derived from an EMBL/GenBank/DDBJ whole genome shotgun (WGS) entry which is preliminary data.</text>
</comment>
<dbReference type="GO" id="GO:0005737">
    <property type="term" value="C:cytoplasm"/>
    <property type="evidence" value="ECO:0007669"/>
    <property type="project" value="InterPro"/>
</dbReference>
<dbReference type="OMA" id="FATIKKY"/>
<name>A0A388LMR0_CHABU</name>
<evidence type="ECO:0000313" key="7">
    <source>
        <dbReference type="EMBL" id="GBG83607.1"/>
    </source>
</evidence>
<dbReference type="PANTHER" id="PTHR10683:SF18">
    <property type="entry name" value="TRANSALDOLASE"/>
    <property type="match status" value="1"/>
</dbReference>
<dbReference type="Proteomes" id="UP000265515">
    <property type="component" value="Unassembled WGS sequence"/>
</dbReference>
<keyword evidence="4" id="KW-0963">Cytoplasm</keyword>
<dbReference type="OrthoDB" id="2015515at2759"/>
<reference evidence="7 8" key="1">
    <citation type="journal article" date="2018" name="Cell">
        <title>The Chara Genome: Secondary Complexity and Implications for Plant Terrestrialization.</title>
        <authorList>
            <person name="Nishiyama T."/>
            <person name="Sakayama H."/>
            <person name="Vries J.D."/>
            <person name="Buschmann H."/>
            <person name="Saint-Marcoux D."/>
            <person name="Ullrich K.K."/>
            <person name="Haas F.B."/>
            <person name="Vanderstraeten L."/>
            <person name="Becker D."/>
            <person name="Lang D."/>
            <person name="Vosolsobe S."/>
            <person name="Rombauts S."/>
            <person name="Wilhelmsson P.K.I."/>
            <person name="Janitza P."/>
            <person name="Kern R."/>
            <person name="Heyl A."/>
            <person name="Rumpler F."/>
            <person name="Villalobos L.I.A.C."/>
            <person name="Clay J.M."/>
            <person name="Skokan R."/>
            <person name="Toyoda A."/>
            <person name="Suzuki Y."/>
            <person name="Kagoshima H."/>
            <person name="Schijlen E."/>
            <person name="Tajeshwar N."/>
            <person name="Catarino B."/>
            <person name="Hetherington A.J."/>
            <person name="Saltykova A."/>
            <person name="Bonnot C."/>
            <person name="Breuninger H."/>
            <person name="Symeonidi A."/>
            <person name="Radhakrishnan G.V."/>
            <person name="Van Nieuwerburgh F."/>
            <person name="Deforce D."/>
            <person name="Chang C."/>
            <person name="Karol K.G."/>
            <person name="Hedrich R."/>
            <person name="Ulvskov P."/>
            <person name="Glockner G."/>
            <person name="Delwiche C.F."/>
            <person name="Petrasek J."/>
            <person name="Van de Peer Y."/>
            <person name="Friml J."/>
            <person name="Beilby M."/>
            <person name="Dolan L."/>
            <person name="Kohara Y."/>
            <person name="Sugano S."/>
            <person name="Fujiyama A."/>
            <person name="Delaux P.-M."/>
            <person name="Quint M."/>
            <person name="TheiBen G."/>
            <person name="Hagemann M."/>
            <person name="Harholt J."/>
            <person name="Dunand C."/>
            <person name="Zachgo S."/>
            <person name="Langdale J."/>
            <person name="Maumus F."/>
            <person name="Straeten D.V.D."/>
            <person name="Gould S.B."/>
            <person name="Rensing S.A."/>
        </authorList>
    </citation>
    <scope>NUCLEOTIDE SEQUENCE [LARGE SCALE GENOMIC DNA]</scope>
    <source>
        <strain evidence="7 8">S276</strain>
    </source>
</reference>
<dbReference type="SUPFAM" id="SSF51569">
    <property type="entry name" value="Aldolase"/>
    <property type="match status" value="1"/>
</dbReference>
<dbReference type="Pfam" id="PF00923">
    <property type="entry name" value="TAL_FSA"/>
    <property type="match status" value="1"/>
</dbReference>
<accession>A0A388LMR0</accession>
<proteinExistence type="inferred from homology"/>
<evidence type="ECO:0000256" key="5">
    <source>
        <dbReference type="ARBA" id="ARBA00023126"/>
    </source>
</evidence>
<evidence type="ECO:0000256" key="1">
    <source>
        <dbReference type="ARBA" id="ARBA00004857"/>
    </source>
</evidence>
<dbReference type="GO" id="GO:0005975">
    <property type="term" value="P:carbohydrate metabolic process"/>
    <property type="evidence" value="ECO:0007669"/>
    <property type="project" value="InterPro"/>
</dbReference>
<gene>
    <name evidence="7" type="ORF">CBR_g37411</name>
</gene>
<dbReference type="AlphaFoldDB" id="A0A388LMR0"/>
<sequence>MSVAMALGMASPSCVSCSQAAACTATALKVSRPAASGEAPRTPPLHKTPWSCSLIILPGRFARQISRSGSGSGRSNGGDSSCCKCARSHFSERALFQKRANGGSLKRRGSAGYCAGPFLLGANANRSESRLPPLACAAALGSPVKAEEEEQSTNVSELDAVSAFSEIVPDTVIADDFDKFPLTAATVSSALLTGILGLPGSKYKGCLDSALVYGKCMMEEDEKKRISCFVEKALVNVGAALAKEVSGRVSTDVDARLADDSRAIIDKVRSMLKLYGEMQIPLDRLLFRLPATWQGIEAARQLEADGIQTHVTLVYSFVQAAACADAGVSVIQLYVGRARDWARSHEGDPEIAAAIQTGQDPGVALVTRAYNYVHKKGYNTKIMAAAIRNKQDVLSLLGCDYLIVPVKVLQSLKDAPADLDSKFGFERRLSPSAARATQFPAMEKLDQESFLKQLGPYAEQMLKQGLESYSRASERVEESLARIWPPPNM</sequence>
<evidence type="ECO:0000256" key="4">
    <source>
        <dbReference type="ARBA" id="ARBA00022490"/>
    </source>
</evidence>
<protein>
    <recommendedName>
        <fullName evidence="3">transaldolase</fullName>
        <ecNumber evidence="3">2.2.1.2</ecNumber>
    </recommendedName>
</protein>
<dbReference type="InterPro" id="IPR001585">
    <property type="entry name" value="TAL/FSA"/>
</dbReference>
<dbReference type="STRING" id="69332.A0A388LMR0"/>
<dbReference type="GO" id="GO:0006098">
    <property type="term" value="P:pentose-phosphate shunt"/>
    <property type="evidence" value="ECO:0007669"/>
    <property type="project" value="UniProtKB-UniPathway"/>
</dbReference>
<evidence type="ECO:0000256" key="6">
    <source>
        <dbReference type="ARBA" id="ARBA00023270"/>
    </source>
</evidence>
<dbReference type="InterPro" id="IPR004730">
    <property type="entry name" value="Transaldolase_1"/>
</dbReference>
<dbReference type="EC" id="2.2.1.2" evidence="3"/>
<dbReference type="Gramene" id="GBG83607">
    <property type="protein sequence ID" value="GBG83607"/>
    <property type="gene ID" value="CBR_g37411"/>
</dbReference>
<evidence type="ECO:0000313" key="8">
    <source>
        <dbReference type="Proteomes" id="UP000265515"/>
    </source>
</evidence>
<dbReference type="Gene3D" id="3.20.20.70">
    <property type="entry name" value="Aldolase class I"/>
    <property type="match status" value="1"/>
</dbReference>
<comment type="similarity">
    <text evidence="2">Belongs to the transaldolase family. Type 1 subfamily.</text>
</comment>
<dbReference type="FunFam" id="3.20.20.70:FF:000163">
    <property type="entry name" value="Transaldolase B"/>
    <property type="match status" value="1"/>
</dbReference>
<dbReference type="CDD" id="cd00957">
    <property type="entry name" value="Transaldolase_TalAB"/>
    <property type="match status" value="1"/>
</dbReference>
<dbReference type="UniPathway" id="UPA00115">
    <property type="reaction ID" value="UER00414"/>
</dbReference>
<dbReference type="PANTHER" id="PTHR10683">
    <property type="entry name" value="TRANSALDOLASE"/>
    <property type="match status" value="1"/>
</dbReference>
<keyword evidence="8" id="KW-1185">Reference proteome</keyword>